<proteinExistence type="predicted"/>
<feature type="compositionally biased region" description="Low complexity" evidence="1">
    <location>
        <begin position="56"/>
        <end position="65"/>
    </location>
</feature>
<keyword evidence="2" id="KW-0812">Transmembrane</keyword>
<feature type="compositionally biased region" description="Gly residues" evidence="1">
    <location>
        <begin position="103"/>
        <end position="132"/>
    </location>
</feature>
<feature type="region of interest" description="Disordered" evidence="1">
    <location>
        <begin position="458"/>
        <end position="481"/>
    </location>
</feature>
<dbReference type="Proteomes" id="UP000054988">
    <property type="component" value="Unassembled WGS sequence"/>
</dbReference>
<evidence type="ECO:0000313" key="4">
    <source>
        <dbReference type="Proteomes" id="UP000054988"/>
    </source>
</evidence>
<reference evidence="3 4" key="1">
    <citation type="submission" date="2015-12" db="EMBL/GenBank/DDBJ databases">
        <title>Draft genome sequence of Moniliophthora roreri, the causal agent of frosty pod rot of cacao.</title>
        <authorList>
            <person name="Aime M.C."/>
            <person name="Diaz-Valderrama J.R."/>
            <person name="Kijpornyongpan T."/>
            <person name="Phillips-Mora W."/>
        </authorList>
    </citation>
    <scope>NUCLEOTIDE SEQUENCE [LARGE SCALE GENOMIC DNA]</scope>
    <source>
        <strain evidence="3 4">MCA 2952</strain>
    </source>
</reference>
<evidence type="ECO:0008006" key="5">
    <source>
        <dbReference type="Google" id="ProtNLM"/>
    </source>
</evidence>
<feature type="region of interest" description="Disordered" evidence="1">
    <location>
        <begin position="314"/>
        <end position="341"/>
    </location>
</feature>
<feature type="region of interest" description="Disordered" evidence="1">
    <location>
        <begin position="221"/>
        <end position="263"/>
    </location>
</feature>
<feature type="region of interest" description="Disordered" evidence="1">
    <location>
        <begin position="371"/>
        <end position="395"/>
    </location>
</feature>
<feature type="compositionally biased region" description="Polar residues" evidence="1">
    <location>
        <begin position="148"/>
        <end position="167"/>
    </location>
</feature>
<accession>A0A0W0F256</accession>
<evidence type="ECO:0000313" key="3">
    <source>
        <dbReference type="EMBL" id="KTB30413.1"/>
    </source>
</evidence>
<protein>
    <recommendedName>
        <fullName evidence="5">SH3 domain-containing protein</fullName>
    </recommendedName>
</protein>
<feature type="compositionally biased region" description="Gly residues" evidence="1">
    <location>
        <begin position="77"/>
        <end position="96"/>
    </location>
</feature>
<keyword evidence="2" id="KW-0472">Membrane</keyword>
<dbReference type="InterPro" id="IPR036028">
    <property type="entry name" value="SH3-like_dom_sf"/>
</dbReference>
<keyword evidence="2" id="KW-1133">Transmembrane helix</keyword>
<feature type="region of interest" description="Disordered" evidence="1">
    <location>
        <begin position="56"/>
        <end position="177"/>
    </location>
</feature>
<organism evidence="3 4">
    <name type="scientific">Moniliophthora roreri</name>
    <name type="common">Frosty pod rot fungus</name>
    <name type="synonym">Monilia roreri</name>
    <dbReference type="NCBI Taxonomy" id="221103"/>
    <lineage>
        <taxon>Eukaryota</taxon>
        <taxon>Fungi</taxon>
        <taxon>Dikarya</taxon>
        <taxon>Basidiomycota</taxon>
        <taxon>Agaricomycotina</taxon>
        <taxon>Agaricomycetes</taxon>
        <taxon>Agaricomycetidae</taxon>
        <taxon>Agaricales</taxon>
        <taxon>Marasmiineae</taxon>
        <taxon>Marasmiaceae</taxon>
        <taxon>Moniliophthora</taxon>
    </lineage>
</organism>
<dbReference type="EMBL" id="LATX01002384">
    <property type="protein sequence ID" value="KTB30413.1"/>
    <property type="molecule type" value="Genomic_DNA"/>
</dbReference>
<feature type="compositionally biased region" description="Low complexity" evidence="1">
    <location>
        <begin position="168"/>
        <end position="177"/>
    </location>
</feature>
<evidence type="ECO:0000256" key="2">
    <source>
        <dbReference type="SAM" id="Phobius"/>
    </source>
</evidence>
<feature type="compositionally biased region" description="Gly residues" evidence="1">
    <location>
        <begin position="241"/>
        <end position="256"/>
    </location>
</feature>
<dbReference type="SUPFAM" id="SSF50044">
    <property type="entry name" value="SH3-domain"/>
    <property type="match status" value="1"/>
</dbReference>
<evidence type="ECO:0000256" key="1">
    <source>
        <dbReference type="SAM" id="MobiDB-lite"/>
    </source>
</evidence>
<dbReference type="eggNOG" id="ENOG502SVRI">
    <property type="taxonomic scope" value="Eukaryota"/>
</dbReference>
<gene>
    <name evidence="3" type="ORF">WG66_16996</name>
</gene>
<feature type="compositionally biased region" description="Low complexity" evidence="1">
    <location>
        <begin position="223"/>
        <end position="240"/>
    </location>
</feature>
<name>A0A0W0F256_MONRR</name>
<dbReference type="AlphaFoldDB" id="A0A0W0F256"/>
<sequence>MHAFPQAHPEIRRTSMKRRSVGVRAPALIDLPVNLPSVPILDPAVKPILTPLVDGPSRATPTSAVTPPPSTTTPSNGNGGSSGGSGGETGGSGGGQRTSSVNGGNGTGAGPNNGGSGGSQTGSDNGGSGTRNGGTSTRNTAAPGPATSHPSSPIGSASWSANAASPTGSNLNSSGNNGVVSGSSPVLMNAAGSPATTAGLGSFLGGHTGISGDIGTNTTPAFGSLTSATGSSSSEHNTSGGNAGGADGGLVGGGPGDQTATSGATSARKLSTSAIAGITVACIIIFLALLVLCLRRRNISRRDRRRNQWSGVASSTYNFSNGRDSPSQMASGTASGRSSFATSYDISSPPLTAADHNIPDIPVPQMAEIRDAHGPGTFSQRTYESPISPISPPPTPILISIDDTNRHRESYSTIGSDSSDPYTLRQVVYVPQNSLLPSESLSPMFVRPFSPTESFAFPKPPSDKQSSDHWGSMTPKRQSSATITARSAYSGIGDENPFVDPAVQPQFAEAELIRRPFLPSRDDELAVVAGDKVSVLQVFDDGWVAVQKISEYMDAKGKGKAVEGGPGLIPVDCLRGAGQELPDFLRSKRVSMYGANQAGVVVS</sequence>
<comment type="caution">
    <text evidence="3">The sequence shown here is derived from an EMBL/GenBank/DDBJ whole genome shotgun (WGS) entry which is preliminary data.</text>
</comment>
<feature type="transmembrane region" description="Helical" evidence="2">
    <location>
        <begin position="274"/>
        <end position="294"/>
    </location>
</feature>